<gene>
    <name evidence="1" type="ORF">F4820DRAFT_421507</name>
</gene>
<dbReference type="Proteomes" id="UP001497700">
    <property type="component" value="Unassembled WGS sequence"/>
</dbReference>
<evidence type="ECO:0000313" key="1">
    <source>
        <dbReference type="EMBL" id="KAI4865145.1"/>
    </source>
</evidence>
<accession>A0ACB9Z2D5</accession>
<protein>
    <submittedName>
        <fullName evidence="1">Uncharacterized protein</fullName>
    </submittedName>
</protein>
<dbReference type="EMBL" id="MU393476">
    <property type="protein sequence ID" value="KAI4865145.1"/>
    <property type="molecule type" value="Genomic_DNA"/>
</dbReference>
<organism evidence="1 2">
    <name type="scientific">Hypoxylon rubiginosum</name>
    <dbReference type="NCBI Taxonomy" id="110542"/>
    <lineage>
        <taxon>Eukaryota</taxon>
        <taxon>Fungi</taxon>
        <taxon>Dikarya</taxon>
        <taxon>Ascomycota</taxon>
        <taxon>Pezizomycotina</taxon>
        <taxon>Sordariomycetes</taxon>
        <taxon>Xylariomycetidae</taxon>
        <taxon>Xylariales</taxon>
        <taxon>Hypoxylaceae</taxon>
        <taxon>Hypoxylon</taxon>
    </lineage>
</organism>
<name>A0ACB9Z2D5_9PEZI</name>
<keyword evidence="2" id="KW-1185">Reference proteome</keyword>
<reference evidence="1 2" key="1">
    <citation type="journal article" date="2022" name="New Phytol.">
        <title>Ecological generalism drives hyperdiversity of secondary metabolite gene clusters in xylarialean endophytes.</title>
        <authorList>
            <person name="Franco M.E.E."/>
            <person name="Wisecaver J.H."/>
            <person name="Arnold A.E."/>
            <person name="Ju Y.M."/>
            <person name="Slot J.C."/>
            <person name="Ahrendt S."/>
            <person name="Moore L.P."/>
            <person name="Eastman K.E."/>
            <person name="Scott K."/>
            <person name="Konkel Z."/>
            <person name="Mondo S.J."/>
            <person name="Kuo A."/>
            <person name="Hayes R.D."/>
            <person name="Haridas S."/>
            <person name="Andreopoulos B."/>
            <person name="Riley R."/>
            <person name="LaButti K."/>
            <person name="Pangilinan J."/>
            <person name="Lipzen A."/>
            <person name="Amirebrahimi M."/>
            <person name="Yan J."/>
            <person name="Adam C."/>
            <person name="Keymanesh K."/>
            <person name="Ng V."/>
            <person name="Louie K."/>
            <person name="Northen T."/>
            <person name="Drula E."/>
            <person name="Henrissat B."/>
            <person name="Hsieh H.M."/>
            <person name="Youens-Clark K."/>
            <person name="Lutzoni F."/>
            <person name="Miadlikowska J."/>
            <person name="Eastwood D.C."/>
            <person name="Hamelin R.C."/>
            <person name="Grigoriev I.V."/>
            <person name="U'Ren J.M."/>
        </authorList>
    </citation>
    <scope>NUCLEOTIDE SEQUENCE [LARGE SCALE GENOMIC DNA]</scope>
    <source>
        <strain evidence="1 2">CBS 119005</strain>
    </source>
</reference>
<comment type="caution">
    <text evidence="1">The sequence shown here is derived from an EMBL/GenBank/DDBJ whole genome shotgun (WGS) entry which is preliminary data.</text>
</comment>
<proteinExistence type="predicted"/>
<evidence type="ECO:0000313" key="2">
    <source>
        <dbReference type="Proteomes" id="UP001497700"/>
    </source>
</evidence>
<sequence>MFTIRDTSDYFPALRALSKTPKDMVFGEPVYLHTTAKRYHWGADQAAIIREHIGNNVQDPCLNLDVLLVKLGLDGFEAIQTLEGLKFKDDILLPKLRRKIRDVIEKELQPARGNESNSPQVQNRGSRLHSQAPKLENANENIGVTRPRSPERRHGPLVPEAVRHIYGALDKLNSASNSLRFMYGDLPRDDPLSILLETLKVTGRDIRNRIEDRVDEMAQAWPERQTEKRVIVLDSEDSDDSEYVDEKQDDSIVARDIGKKRRL</sequence>
<feature type="non-terminal residue" evidence="1">
    <location>
        <position position="263"/>
    </location>
</feature>